<dbReference type="Proteomes" id="UP001333818">
    <property type="component" value="Unassembled WGS sequence"/>
</dbReference>
<evidence type="ECO:0000259" key="1">
    <source>
        <dbReference type="Pfam" id="PF04965"/>
    </source>
</evidence>
<sequence>MSDNPYDLQRAYLGKGIAFPIHTTLQGGLKLSAAERNLEESIEIILATKLGERVYRPDFGSRLSELTFAPMNAQTLLLARIYVKEALTKWEPRIKVDGVYADSDPIKGRLDLKIFYYPKDSHDLRSIVYPFYLLPPS</sequence>
<dbReference type="Pfam" id="PF04965">
    <property type="entry name" value="GPW_gp25"/>
    <property type="match status" value="1"/>
</dbReference>
<dbReference type="AlphaFoldDB" id="A0AAW9PZY3"/>
<comment type="caution">
    <text evidence="2">The sequence shown here is derived from an EMBL/GenBank/DDBJ whole genome shotgun (WGS) entry which is preliminary data.</text>
</comment>
<protein>
    <submittedName>
        <fullName evidence="2">GPW/gp25 family protein</fullName>
    </submittedName>
</protein>
<keyword evidence="3" id="KW-1185">Reference proteome</keyword>
<organism evidence="2 3">
    <name type="scientific">Tumidithrix elongata BACA0141</name>
    <dbReference type="NCBI Taxonomy" id="2716417"/>
    <lineage>
        <taxon>Bacteria</taxon>
        <taxon>Bacillati</taxon>
        <taxon>Cyanobacteriota</taxon>
        <taxon>Cyanophyceae</taxon>
        <taxon>Pseudanabaenales</taxon>
        <taxon>Pseudanabaenaceae</taxon>
        <taxon>Tumidithrix</taxon>
        <taxon>Tumidithrix elongata</taxon>
    </lineage>
</organism>
<evidence type="ECO:0000313" key="3">
    <source>
        <dbReference type="Proteomes" id="UP001333818"/>
    </source>
</evidence>
<dbReference type="SUPFAM" id="SSF160719">
    <property type="entry name" value="gpW/gp25-like"/>
    <property type="match status" value="1"/>
</dbReference>
<dbReference type="Gene3D" id="3.10.450.40">
    <property type="match status" value="1"/>
</dbReference>
<accession>A0AAW9PZY3</accession>
<gene>
    <name evidence="2" type="ORF">V2H45_07055</name>
</gene>
<dbReference type="RefSeq" id="WP_330482927.1">
    <property type="nucleotide sequence ID" value="NZ_JAZBJZ010000020.1"/>
</dbReference>
<evidence type="ECO:0000313" key="2">
    <source>
        <dbReference type="EMBL" id="MEE3716498.1"/>
    </source>
</evidence>
<dbReference type="EMBL" id="JAZBJZ010000020">
    <property type="protein sequence ID" value="MEE3716498.1"/>
    <property type="molecule type" value="Genomic_DNA"/>
</dbReference>
<proteinExistence type="predicted"/>
<dbReference type="InterPro" id="IPR007048">
    <property type="entry name" value="IraD/Gp25-like"/>
</dbReference>
<name>A0AAW9PZY3_9CYAN</name>
<feature type="domain" description="IraD/Gp25-like" evidence="1">
    <location>
        <begin position="34"/>
        <end position="115"/>
    </location>
</feature>
<reference evidence="2" key="1">
    <citation type="submission" date="2024-01" db="EMBL/GenBank/DDBJ databases">
        <title>Bank of Algae and Cyanobacteria of the Azores (BACA) strain genomes.</title>
        <authorList>
            <person name="Luz R."/>
            <person name="Cordeiro R."/>
            <person name="Fonseca A."/>
            <person name="Goncalves V."/>
        </authorList>
    </citation>
    <scope>NUCLEOTIDE SEQUENCE</scope>
    <source>
        <strain evidence="2">BACA0141</strain>
    </source>
</reference>